<evidence type="ECO:0008006" key="4">
    <source>
        <dbReference type="Google" id="ProtNLM"/>
    </source>
</evidence>
<dbReference type="EMBL" id="VRTS01000002">
    <property type="protein sequence ID" value="TXK64917.1"/>
    <property type="molecule type" value="Genomic_DNA"/>
</dbReference>
<reference evidence="2 3" key="1">
    <citation type="submission" date="2019-08" db="EMBL/GenBank/DDBJ databases">
        <authorList>
            <person name="Karlyshev A.V."/>
        </authorList>
    </citation>
    <scope>NUCLEOTIDE SEQUENCE [LARGE SCALE GENOMIC DNA]</scope>
    <source>
        <strain evidence="2 3">Alg18-2.2</strain>
    </source>
</reference>
<gene>
    <name evidence="2" type="ORF">FU658_03590</name>
</gene>
<keyword evidence="1" id="KW-0732">Signal</keyword>
<dbReference type="Proteomes" id="UP000321248">
    <property type="component" value="Unassembled WGS sequence"/>
</dbReference>
<dbReference type="PROSITE" id="PS51257">
    <property type="entry name" value="PROKAR_LIPOPROTEIN"/>
    <property type="match status" value="1"/>
</dbReference>
<comment type="caution">
    <text evidence="2">The sequence shown here is derived from an EMBL/GenBank/DDBJ whole genome shotgun (WGS) entry which is preliminary data.</text>
</comment>
<evidence type="ECO:0000313" key="2">
    <source>
        <dbReference type="EMBL" id="TXK64917.1"/>
    </source>
</evidence>
<proteinExistence type="predicted"/>
<protein>
    <recommendedName>
        <fullName evidence="4">Lipoprotein</fullName>
    </recommendedName>
</protein>
<evidence type="ECO:0000256" key="1">
    <source>
        <dbReference type="SAM" id="SignalP"/>
    </source>
</evidence>
<feature type="chain" id="PRO_5022783636" description="Lipoprotein" evidence="1">
    <location>
        <begin position="28"/>
        <end position="124"/>
    </location>
</feature>
<sequence>MESSRVRTTRNRAGVAGLAATASLVLAACGTTAPRVVTDAAARAPECRTVAWAPADERPLTMVDQQVRDLLLDTMQGKGYALGADGADCLVYHRFGTGQAVPRSGPSVGLGAVAGRGVSAAASG</sequence>
<feature type="signal peptide" evidence="1">
    <location>
        <begin position="1"/>
        <end position="27"/>
    </location>
</feature>
<dbReference type="RefSeq" id="WP_147890837.1">
    <property type="nucleotide sequence ID" value="NZ_VRTS01000002.1"/>
</dbReference>
<evidence type="ECO:0000313" key="3">
    <source>
        <dbReference type="Proteomes" id="UP000321248"/>
    </source>
</evidence>
<accession>A0A5C8KZ72</accession>
<keyword evidence="3" id="KW-1185">Reference proteome</keyword>
<name>A0A5C8KZ72_9GAMM</name>
<dbReference type="AlphaFoldDB" id="A0A5C8KZ72"/>
<organism evidence="2 3">
    <name type="scientific">Alkalisalibacterium limincola</name>
    <dbReference type="NCBI Taxonomy" id="2699169"/>
    <lineage>
        <taxon>Bacteria</taxon>
        <taxon>Pseudomonadati</taxon>
        <taxon>Pseudomonadota</taxon>
        <taxon>Gammaproteobacteria</taxon>
        <taxon>Lysobacterales</taxon>
        <taxon>Lysobacteraceae</taxon>
        <taxon>Alkalisalibacterium</taxon>
    </lineage>
</organism>